<evidence type="ECO:0000256" key="2">
    <source>
        <dbReference type="ARBA" id="ARBA00022741"/>
    </source>
</evidence>
<gene>
    <name evidence="7" type="primary">LOC108683308</name>
</gene>
<dbReference type="RefSeq" id="XP_047740360.1">
    <property type="nucleotide sequence ID" value="XM_047884404.1"/>
</dbReference>
<keyword evidence="2" id="KW-0547">Nucleotide-binding</keyword>
<name>A0A979FT51_HYAAZ</name>
<evidence type="ECO:0000313" key="6">
    <source>
        <dbReference type="Proteomes" id="UP000694843"/>
    </source>
</evidence>
<keyword evidence="6" id="KW-1185">Reference proteome</keyword>
<dbReference type="InterPro" id="IPR003593">
    <property type="entry name" value="AAA+_ATPase"/>
</dbReference>
<dbReference type="InterPro" id="IPR027417">
    <property type="entry name" value="P-loop_NTPase"/>
</dbReference>
<dbReference type="Gene3D" id="3.40.50.300">
    <property type="entry name" value="P-loop containing nucleotide triphosphate hydrolases"/>
    <property type="match status" value="2"/>
</dbReference>
<dbReference type="Gene3D" id="1.10.8.60">
    <property type="match status" value="1"/>
</dbReference>
<organism evidence="6 7">
    <name type="scientific">Hyalella azteca</name>
    <name type="common">Amphipod</name>
    <dbReference type="NCBI Taxonomy" id="294128"/>
    <lineage>
        <taxon>Eukaryota</taxon>
        <taxon>Metazoa</taxon>
        <taxon>Ecdysozoa</taxon>
        <taxon>Arthropoda</taxon>
        <taxon>Crustacea</taxon>
        <taxon>Multicrustacea</taxon>
        <taxon>Malacostraca</taxon>
        <taxon>Eumalacostraca</taxon>
        <taxon>Peracarida</taxon>
        <taxon>Amphipoda</taxon>
        <taxon>Senticaudata</taxon>
        <taxon>Talitrida</taxon>
        <taxon>Talitroidea</taxon>
        <taxon>Hyalellidae</taxon>
        <taxon>Hyalella</taxon>
    </lineage>
</organism>
<dbReference type="Proteomes" id="UP000694843">
    <property type="component" value="Unplaced"/>
</dbReference>
<protein>
    <submittedName>
        <fullName evidence="7">Uncharacterized protein LOC108683308 isoform X2</fullName>
    </submittedName>
</protein>
<comment type="similarity">
    <text evidence="1">Belongs to the AAA ATPase family.</text>
</comment>
<dbReference type="GO" id="GO:0007033">
    <property type="term" value="P:vacuole organization"/>
    <property type="evidence" value="ECO:0007669"/>
    <property type="project" value="TreeGrafter"/>
</dbReference>
<dbReference type="AlphaFoldDB" id="A0A979FT51"/>
<dbReference type="GO" id="GO:0016887">
    <property type="term" value="F:ATP hydrolysis activity"/>
    <property type="evidence" value="ECO:0007669"/>
    <property type="project" value="InterPro"/>
</dbReference>
<evidence type="ECO:0000313" key="7">
    <source>
        <dbReference type="RefSeq" id="XP_047740360.1"/>
    </source>
</evidence>
<dbReference type="GO" id="GO:0005524">
    <property type="term" value="F:ATP binding"/>
    <property type="evidence" value="ECO:0007669"/>
    <property type="project" value="UniProtKB-KW"/>
</dbReference>
<dbReference type="InterPro" id="IPR015415">
    <property type="entry name" value="Spast_Vps4_C"/>
</dbReference>
<proteinExistence type="inferred from homology"/>
<dbReference type="InterPro" id="IPR050304">
    <property type="entry name" value="MT-severing_AAA_ATPase"/>
</dbReference>
<evidence type="ECO:0000256" key="3">
    <source>
        <dbReference type="ARBA" id="ARBA00022840"/>
    </source>
</evidence>
<dbReference type="Pfam" id="PF00004">
    <property type="entry name" value="AAA"/>
    <property type="match status" value="1"/>
</dbReference>
<evidence type="ECO:0000256" key="4">
    <source>
        <dbReference type="SAM" id="MobiDB-lite"/>
    </source>
</evidence>
<feature type="region of interest" description="Disordered" evidence="4">
    <location>
        <begin position="156"/>
        <end position="193"/>
    </location>
</feature>
<sequence>MNPTKKFQFLIHSYQEALACLEVVERNLQHPRDHWQVSESNKFAPPEPPGSCNWSCTSDSMYPSGHPTRSHSNEVHTIHGGLCNQTSDESDRVGGSNLSSSKRKAYVCVAEKTPKNLSYAENIHHGSQIPVNFCDEVAGSSSTRKAIISIMITSAPDQPSLEPIPGSEEACSLPQTRDEAHLNSGSRMRPMDTTTLFSRDKILTEDMLGGSNEPSGVHDISTSDSDHDAPVWSNSPRSSDRSGTDTSGSRQDSSTDNAVTDVLLERCSKILAAVEAQVHSHNPVIKESLVSLLRSLELQRHLLLQRQNRALPSDPSYLEPQAPVDAATHAHVNLFNAPPDHCHIQEPQSAASCAVESMRTSPAGGAGLAGVVGLQEVKQVLQEAFVWPRRFPQLFQGEASGCWSRLLLYGPPGTGKTRLARALAQELCCPLYTVTPSALLSSWLGDSEKIVRELFSRARSEAGPVIVFMDEMDALCRTRTHAEDDSTRRIKTELLVHMDNDRRADTAGHHGCKRNFTNFTSTTKDHFTSTNNSCHVLQEDDGISPSKKLNSAKFPHLMNSFLSRTVDASIRNENNNRRGRVSSSDEDIFFMSDEPHEGSSVYPGMDSTTHGTFRSGDQNDETGGVNQLFVIAATNCPWHVDPAFLRRFQRRCYVALPNGTERRALLEADFAGRRVELDAASWQEVISATEGYSGADLGNLATTARCLPIRELHSARYWQFTDDNLIMPCSSDTLGAMQYTLDMLPSNRVTVRPVRLEDILAAARATPRSVPSALLQQYADFSSC</sequence>
<dbReference type="InterPro" id="IPR003959">
    <property type="entry name" value="ATPase_AAA_core"/>
</dbReference>
<dbReference type="GeneID" id="108683308"/>
<dbReference type="Pfam" id="PF09336">
    <property type="entry name" value="Vps4_C"/>
    <property type="match status" value="1"/>
</dbReference>
<reference evidence="7" key="1">
    <citation type="submission" date="2025-08" db="UniProtKB">
        <authorList>
            <consortium name="RefSeq"/>
        </authorList>
    </citation>
    <scope>IDENTIFICATION</scope>
    <source>
        <tissue evidence="7">Whole organism</tissue>
    </source>
</reference>
<feature type="domain" description="AAA+ ATPase" evidence="5">
    <location>
        <begin position="402"/>
        <end position="658"/>
    </location>
</feature>
<dbReference type="SMART" id="SM00382">
    <property type="entry name" value="AAA"/>
    <property type="match status" value="1"/>
</dbReference>
<accession>A0A979FT51</accession>
<dbReference type="PANTHER" id="PTHR23074:SF83">
    <property type="entry name" value="VACUOLAR PROTEIN SORTING-ASSOCIATED PROTEIN 4A"/>
    <property type="match status" value="1"/>
</dbReference>
<dbReference type="PROSITE" id="PS00674">
    <property type="entry name" value="AAA"/>
    <property type="match status" value="1"/>
</dbReference>
<dbReference type="InterPro" id="IPR003960">
    <property type="entry name" value="ATPase_AAA_CS"/>
</dbReference>
<evidence type="ECO:0000259" key="5">
    <source>
        <dbReference type="SMART" id="SM00382"/>
    </source>
</evidence>
<dbReference type="PANTHER" id="PTHR23074">
    <property type="entry name" value="AAA DOMAIN-CONTAINING"/>
    <property type="match status" value="1"/>
</dbReference>
<dbReference type="GO" id="GO:0016197">
    <property type="term" value="P:endosomal transport"/>
    <property type="evidence" value="ECO:0007669"/>
    <property type="project" value="TreeGrafter"/>
</dbReference>
<keyword evidence="3" id="KW-0067">ATP-binding</keyword>
<evidence type="ECO:0000256" key="1">
    <source>
        <dbReference type="ARBA" id="ARBA00006914"/>
    </source>
</evidence>
<dbReference type="SUPFAM" id="SSF52540">
    <property type="entry name" value="P-loop containing nucleoside triphosphate hydrolases"/>
    <property type="match status" value="1"/>
</dbReference>
<feature type="region of interest" description="Disordered" evidence="4">
    <location>
        <begin position="206"/>
        <end position="257"/>
    </location>
</feature>